<dbReference type="EMBL" id="GL377302">
    <property type="protein sequence ID" value="EFJ02193.1"/>
    <property type="molecule type" value="Genomic_DNA"/>
</dbReference>
<dbReference type="OrthoDB" id="2862803at2759"/>
<reference evidence="2 3" key="1">
    <citation type="journal article" date="2010" name="Nat. Biotechnol.">
        <title>Genome sequence of the model mushroom Schizophyllum commune.</title>
        <authorList>
            <person name="Ohm R.A."/>
            <person name="de Jong J.F."/>
            <person name="Lugones L.G."/>
            <person name="Aerts A."/>
            <person name="Kothe E."/>
            <person name="Stajich J.E."/>
            <person name="de Vries R.P."/>
            <person name="Record E."/>
            <person name="Levasseur A."/>
            <person name="Baker S.E."/>
            <person name="Bartholomew K.A."/>
            <person name="Coutinho P.M."/>
            <person name="Erdmann S."/>
            <person name="Fowler T.J."/>
            <person name="Gathman A.C."/>
            <person name="Lombard V."/>
            <person name="Henrissat B."/>
            <person name="Knabe N."/>
            <person name="Kuees U."/>
            <person name="Lilly W.W."/>
            <person name="Lindquist E."/>
            <person name="Lucas S."/>
            <person name="Magnuson J.K."/>
            <person name="Piumi F."/>
            <person name="Raudaskoski M."/>
            <person name="Salamov A."/>
            <person name="Schmutz J."/>
            <person name="Schwarze F.W.M.R."/>
            <person name="vanKuyk P.A."/>
            <person name="Horton J.S."/>
            <person name="Grigoriev I.V."/>
            <person name="Woesten H.A.B."/>
        </authorList>
    </citation>
    <scope>NUCLEOTIDE SEQUENCE [LARGE SCALE GENOMIC DNA]</scope>
    <source>
        <strain evidence="3">H4-8 / FGSC 9210</strain>
    </source>
</reference>
<feature type="non-terminal residue" evidence="2">
    <location>
        <position position="574"/>
    </location>
</feature>
<keyword evidence="1" id="KW-0175">Coiled coil</keyword>
<organism evidence="3">
    <name type="scientific">Schizophyllum commune (strain H4-8 / FGSC 9210)</name>
    <name type="common">Split gill fungus</name>
    <dbReference type="NCBI Taxonomy" id="578458"/>
    <lineage>
        <taxon>Eukaryota</taxon>
        <taxon>Fungi</taxon>
        <taxon>Dikarya</taxon>
        <taxon>Basidiomycota</taxon>
        <taxon>Agaricomycotina</taxon>
        <taxon>Agaricomycetes</taxon>
        <taxon>Agaricomycetidae</taxon>
        <taxon>Agaricales</taxon>
        <taxon>Schizophyllaceae</taxon>
        <taxon>Schizophyllum</taxon>
    </lineage>
</organism>
<dbReference type="Proteomes" id="UP000007431">
    <property type="component" value="Unassembled WGS sequence"/>
</dbReference>
<protein>
    <recommendedName>
        <fullName evidence="4">F-box domain-containing protein</fullName>
    </recommendedName>
</protein>
<evidence type="ECO:0000313" key="2">
    <source>
        <dbReference type="EMBL" id="EFJ02193.1"/>
    </source>
</evidence>
<accession>D8PN28</accession>
<sequence length="574" mass="65100">MATGSCNHPALCYNCGHPTSADIPPCPLFNVSDTNWRSSLRSGAEPSDEQRAMLSVEIDALEAVADAHQKELDKLTSRLANIQAQIDRRSSFLHCPIRRLPDDVMTDILVLLWSSSGVLSDAEVIVKGEAPADDLPALLPSSKYPPPHVCAWWRGLVFSHPSLRPYIEIHVQSLTKHTLIDGDILREDVALGLARLPYPEMHIRLMQREDGPPCAGLNEQTLLCSRWRRAVMQYLPVETMQDLASAHLPRLIHANIFVKPTLDTWGRELQFAPTADDRRSLFTDAPILHSFCLTIESHIDFTVRRLPFSLPWLQLQLLKVYDCPLQACLELLAECKALRYLYWWNEEDDDEDNREHEEEGMPAGHIVNASLTELALIVHGFGTFSAQRLLERITTPRLTTLELWCIPLDSLLPFLERSECHITSLYLYMSVFWVSASEISTLFDALPDLESLTFEYTPEIKEGWVPHAEGETMDDILQSLRQGIGCEGCWPRLAVLHFLCNERCEINFAYDFLHRWRRVESKVAKELWLETPLNPAAVASLRELAEASHVEVYGLEKCAAMYKSLPAFKAPSSR</sequence>
<proteinExistence type="predicted"/>
<dbReference type="GeneID" id="9597539"/>
<dbReference type="AlphaFoldDB" id="D8PN28"/>
<dbReference type="Gene3D" id="3.80.10.10">
    <property type="entry name" value="Ribonuclease Inhibitor"/>
    <property type="match status" value="1"/>
</dbReference>
<dbReference type="RefSeq" id="XP_003037095.1">
    <property type="nucleotide sequence ID" value="XM_003037049.1"/>
</dbReference>
<dbReference type="KEGG" id="scm:SCHCO_02612880"/>
<name>D8PN28_SCHCM</name>
<dbReference type="InParanoid" id="D8PN28"/>
<evidence type="ECO:0000313" key="3">
    <source>
        <dbReference type="Proteomes" id="UP000007431"/>
    </source>
</evidence>
<dbReference type="HOGENOM" id="CLU_034310_0_0_1"/>
<dbReference type="VEuPathDB" id="FungiDB:SCHCODRAFT_02612880"/>
<gene>
    <name evidence="2" type="ORF">SCHCODRAFT_103616</name>
</gene>
<dbReference type="SUPFAM" id="SSF52047">
    <property type="entry name" value="RNI-like"/>
    <property type="match status" value="1"/>
</dbReference>
<evidence type="ECO:0008006" key="4">
    <source>
        <dbReference type="Google" id="ProtNLM"/>
    </source>
</evidence>
<dbReference type="InterPro" id="IPR032675">
    <property type="entry name" value="LRR_dom_sf"/>
</dbReference>
<feature type="coiled-coil region" evidence="1">
    <location>
        <begin position="51"/>
        <end position="85"/>
    </location>
</feature>
<evidence type="ECO:0000256" key="1">
    <source>
        <dbReference type="SAM" id="Coils"/>
    </source>
</evidence>
<keyword evidence="3" id="KW-1185">Reference proteome</keyword>